<sequence length="203" mass="21975">MQFPDFFADAPVIRLRDPLADFLGAAADGLIDYRYEDAVRLAGHSCPTVASAFLMTRAALAALYGDDLPVRGEIRVDFAEPPDAGVAGVIASIATLITGATADTGFRGLGGQFNRRNKLFFSQPIKAGSLRLTRLDSEQSIEVSADLSKVPGDPRIAELMPQCLKGDATIDEQGLFQELWQDRVRRILLEHADDPAVIQTSNT</sequence>
<evidence type="ECO:0008006" key="3">
    <source>
        <dbReference type="Google" id="ProtNLM"/>
    </source>
</evidence>
<dbReference type="EMBL" id="FLQY01000033">
    <property type="protein sequence ID" value="SBT04422.1"/>
    <property type="molecule type" value="Genomic_DNA"/>
</dbReference>
<dbReference type="SUPFAM" id="SSF143555">
    <property type="entry name" value="FwdE-like"/>
    <property type="match status" value="1"/>
</dbReference>
<gene>
    <name evidence="1" type="ORF">PROAA_1280019</name>
</gene>
<protein>
    <recommendedName>
        <fullName evidence="3">Formylmethanofuran dehydrogenase subunit E domain-containing protein</fullName>
    </recommendedName>
</protein>
<name>A0A1A8XJ67_9RHOO</name>
<dbReference type="Proteomes" id="UP000199600">
    <property type="component" value="Unassembled WGS sequence"/>
</dbReference>
<accession>A0A1A8XJ67</accession>
<evidence type="ECO:0000313" key="2">
    <source>
        <dbReference type="Proteomes" id="UP000199600"/>
    </source>
</evidence>
<proteinExistence type="predicted"/>
<organism evidence="1 2">
    <name type="scientific">Candidatus Propionivibrio aalborgensis</name>
    <dbReference type="NCBI Taxonomy" id="1860101"/>
    <lineage>
        <taxon>Bacteria</taxon>
        <taxon>Pseudomonadati</taxon>
        <taxon>Pseudomonadota</taxon>
        <taxon>Betaproteobacteria</taxon>
        <taxon>Rhodocyclales</taxon>
        <taxon>Rhodocyclaceae</taxon>
        <taxon>Propionivibrio</taxon>
    </lineage>
</organism>
<reference evidence="1 2" key="1">
    <citation type="submission" date="2016-06" db="EMBL/GenBank/DDBJ databases">
        <authorList>
            <person name="Kjaerup R.B."/>
            <person name="Dalgaard T.S."/>
            <person name="Juul-Madsen H.R."/>
        </authorList>
    </citation>
    <scope>NUCLEOTIDE SEQUENCE [LARGE SCALE GENOMIC DNA]</scope>
    <source>
        <strain evidence="1">2</strain>
    </source>
</reference>
<keyword evidence="2" id="KW-1185">Reference proteome</keyword>
<dbReference type="AlphaFoldDB" id="A0A1A8XJ67"/>
<evidence type="ECO:0000313" key="1">
    <source>
        <dbReference type="EMBL" id="SBT04422.1"/>
    </source>
</evidence>
<dbReference type="RefSeq" id="WP_186409777.1">
    <property type="nucleotide sequence ID" value="NZ_FLQY01000033.1"/>
</dbReference>